<organism evidence="2 3">
    <name type="scientific">Mycoplasma seminis</name>
    <dbReference type="NCBI Taxonomy" id="512749"/>
    <lineage>
        <taxon>Bacteria</taxon>
        <taxon>Bacillati</taxon>
        <taxon>Mycoplasmatota</taxon>
        <taxon>Mollicutes</taxon>
        <taxon>Mycoplasmataceae</taxon>
        <taxon>Mycoplasma</taxon>
    </lineage>
</organism>
<evidence type="ECO:0000313" key="2">
    <source>
        <dbReference type="EMBL" id="WLP85663.1"/>
    </source>
</evidence>
<protein>
    <recommendedName>
        <fullName evidence="4">DUF2975 domain-containing protein</fullName>
    </recommendedName>
</protein>
<dbReference type="Proteomes" id="UP001237011">
    <property type="component" value="Chromosome"/>
</dbReference>
<feature type="transmembrane region" description="Helical" evidence="1">
    <location>
        <begin position="12"/>
        <end position="37"/>
    </location>
</feature>
<gene>
    <name evidence="2" type="ORF">Q8852_00680</name>
</gene>
<dbReference type="RefSeq" id="WP_305938092.1">
    <property type="nucleotide sequence ID" value="NZ_CP132191.1"/>
</dbReference>
<keyword evidence="1" id="KW-1133">Transmembrane helix</keyword>
<feature type="transmembrane region" description="Helical" evidence="1">
    <location>
        <begin position="124"/>
        <end position="148"/>
    </location>
</feature>
<feature type="transmembrane region" description="Helical" evidence="1">
    <location>
        <begin position="77"/>
        <end position="97"/>
    </location>
</feature>
<reference evidence="2" key="1">
    <citation type="submission" date="2023-08" db="EMBL/GenBank/DDBJ databases">
        <title>Complete genome sequence of Mycoplasma seminis 2200.</title>
        <authorList>
            <person name="Spergser J."/>
        </authorList>
    </citation>
    <scope>NUCLEOTIDE SEQUENCE [LARGE SCALE GENOMIC DNA]</scope>
    <source>
        <strain evidence="2">2200</strain>
    </source>
</reference>
<evidence type="ECO:0000256" key="1">
    <source>
        <dbReference type="SAM" id="Phobius"/>
    </source>
</evidence>
<accession>A0ABY9HBE0</accession>
<feature type="transmembrane region" description="Helical" evidence="1">
    <location>
        <begin position="154"/>
        <end position="177"/>
    </location>
</feature>
<name>A0ABY9HBE0_9MOLU</name>
<keyword evidence="1" id="KW-0812">Transmembrane</keyword>
<keyword evidence="1" id="KW-0472">Membrane</keyword>
<proteinExistence type="predicted"/>
<keyword evidence="3" id="KW-1185">Reference proteome</keyword>
<sequence>MTKQLKYRFKLSFTVFINLIIISLFVGFIASVIYFSIRAKNDPFRQIGVDYVHPEGEHKIPMNIYGGYLFDSWDNLWYVYLSLGITFYALQLAYLIVLKNKMLHSFFPLFFLTKIKLDTDNKTIFIIFSTLAWLLFIALLPIFIAPFWWCIRDIIQAIVAIAISCLIIIWFAIVWGIQLNDFIKSQKLKQ</sequence>
<dbReference type="EMBL" id="CP132191">
    <property type="protein sequence ID" value="WLP85663.1"/>
    <property type="molecule type" value="Genomic_DNA"/>
</dbReference>
<evidence type="ECO:0000313" key="3">
    <source>
        <dbReference type="Proteomes" id="UP001237011"/>
    </source>
</evidence>
<evidence type="ECO:0008006" key="4">
    <source>
        <dbReference type="Google" id="ProtNLM"/>
    </source>
</evidence>